<feature type="binding site" evidence="4">
    <location>
        <position position="128"/>
    </location>
    <ligand>
        <name>a divalent metal cation</name>
        <dbReference type="ChEBI" id="CHEBI:60240"/>
        <label>2</label>
    </ligand>
</feature>
<dbReference type="GO" id="GO:0046872">
    <property type="term" value="F:metal ion binding"/>
    <property type="evidence" value="ECO:0007669"/>
    <property type="project" value="UniProtKB-KW"/>
</dbReference>
<organism evidence="5 6">
    <name type="scientific">Eikenella longinqua</name>
    <dbReference type="NCBI Taxonomy" id="1795827"/>
    <lineage>
        <taxon>Bacteria</taxon>
        <taxon>Pseudomonadati</taxon>
        <taxon>Pseudomonadota</taxon>
        <taxon>Betaproteobacteria</taxon>
        <taxon>Neisseriales</taxon>
        <taxon>Neisseriaceae</taxon>
        <taxon>Eikenella</taxon>
    </lineage>
</organism>
<feature type="binding site" evidence="4">
    <location>
        <position position="152"/>
    </location>
    <ligand>
        <name>a divalent metal cation</name>
        <dbReference type="ChEBI" id="CHEBI:60240"/>
        <label>2</label>
    </ligand>
</feature>
<dbReference type="FunFam" id="3.20.20.140:FF:000005">
    <property type="entry name" value="TatD family hydrolase"/>
    <property type="match status" value="1"/>
</dbReference>
<keyword evidence="6" id="KW-1185">Reference proteome</keyword>
<evidence type="ECO:0000256" key="3">
    <source>
        <dbReference type="ARBA" id="ARBA00022801"/>
    </source>
</evidence>
<evidence type="ECO:0000313" key="6">
    <source>
        <dbReference type="Proteomes" id="UP000077885"/>
    </source>
</evidence>
<dbReference type="OrthoDB" id="9810005at2"/>
<keyword evidence="2 4" id="KW-0479">Metal-binding</keyword>
<dbReference type="PANTHER" id="PTHR46124:SF3">
    <property type="entry name" value="HYDROLASE"/>
    <property type="match status" value="1"/>
</dbReference>
<proteinExistence type="inferred from homology"/>
<dbReference type="GO" id="GO:0005829">
    <property type="term" value="C:cytosol"/>
    <property type="evidence" value="ECO:0007669"/>
    <property type="project" value="TreeGrafter"/>
</dbReference>
<comment type="caution">
    <text evidence="5">The sequence shown here is derived from an EMBL/GenBank/DDBJ whole genome shotgun (WGS) entry which is preliminary data.</text>
</comment>
<gene>
    <name evidence="5" type="ORF">A7P95_08280</name>
</gene>
<accession>A0A1A9RX75</accession>
<dbReference type="InterPro" id="IPR001130">
    <property type="entry name" value="TatD-like"/>
</dbReference>
<dbReference type="InterPro" id="IPR032466">
    <property type="entry name" value="Metal_Hydrolase"/>
</dbReference>
<evidence type="ECO:0000313" key="5">
    <source>
        <dbReference type="EMBL" id="OAM26746.1"/>
    </source>
</evidence>
<dbReference type="AlphaFoldDB" id="A0A1A9RX75"/>
<feature type="binding site" evidence="4">
    <location>
        <position position="91"/>
    </location>
    <ligand>
        <name>a divalent metal cation</name>
        <dbReference type="ChEBI" id="CHEBI:60240"/>
        <label>1</label>
    </ligand>
</feature>
<name>A0A1A9RX75_9NEIS</name>
<dbReference type="CDD" id="cd01310">
    <property type="entry name" value="TatD_DNAse"/>
    <property type="match status" value="1"/>
</dbReference>
<feature type="binding site" evidence="4">
    <location>
        <position position="8"/>
    </location>
    <ligand>
        <name>a divalent metal cation</name>
        <dbReference type="ChEBI" id="CHEBI:60240"/>
        <label>1</label>
    </ligand>
</feature>
<dbReference type="SUPFAM" id="SSF51556">
    <property type="entry name" value="Metallo-dependent hydrolases"/>
    <property type="match status" value="1"/>
</dbReference>
<protein>
    <submittedName>
        <fullName evidence="5">Hydrolase TatD</fullName>
    </submittedName>
</protein>
<dbReference type="Gene3D" id="3.20.20.140">
    <property type="entry name" value="Metal-dependent hydrolases"/>
    <property type="match status" value="1"/>
</dbReference>
<dbReference type="GO" id="GO:0016788">
    <property type="term" value="F:hydrolase activity, acting on ester bonds"/>
    <property type="evidence" value="ECO:0007669"/>
    <property type="project" value="InterPro"/>
</dbReference>
<dbReference type="Proteomes" id="UP000077885">
    <property type="component" value="Unassembled WGS sequence"/>
</dbReference>
<keyword evidence="3 5" id="KW-0378">Hydrolase</keyword>
<sequence>MLTDSHCHLADPALARRLPEILSTARTQGVTRFIVPAAQAGDFEAVCRLHQPPECYGAVGLHPWFAGQFSPELLAQTAALLQARPKLLVGEIGLDYHGERKQTRPAQQTALLAQLDLARQYRRPVILHHVRAAADTVAALKQTAFRCGGIAHGFSGSLEEARALIGYGLLIGIGTLALNPNARKVRTAAAELPLEHLALETDSPFMLPAGEAENTPANVRRVAETVAALRGIAWQKVAAATERNIGRLLAF</sequence>
<reference evidence="6" key="1">
    <citation type="submission" date="2016-05" db="EMBL/GenBank/DDBJ databases">
        <title>Draft genome of Corynebacterium afermentans subsp. afermentans LCDC 88199T.</title>
        <authorList>
            <person name="Bernier A.-M."/>
            <person name="Bernard K."/>
        </authorList>
    </citation>
    <scope>NUCLEOTIDE SEQUENCE [LARGE SCALE GENOMIC DNA]</scope>
    <source>
        <strain evidence="6">NML02-A-017</strain>
    </source>
</reference>
<feature type="binding site" evidence="4">
    <location>
        <position position="6"/>
    </location>
    <ligand>
        <name>a divalent metal cation</name>
        <dbReference type="ChEBI" id="CHEBI:60240"/>
        <label>1</label>
    </ligand>
</feature>
<evidence type="ECO:0000256" key="1">
    <source>
        <dbReference type="ARBA" id="ARBA00009275"/>
    </source>
</evidence>
<dbReference type="EMBL" id="LXSL01000028">
    <property type="protein sequence ID" value="OAM26746.1"/>
    <property type="molecule type" value="Genomic_DNA"/>
</dbReference>
<dbReference type="STRING" id="1795827.A7P95_08280"/>
<feature type="binding site" evidence="4">
    <location>
        <position position="202"/>
    </location>
    <ligand>
        <name>a divalent metal cation</name>
        <dbReference type="ChEBI" id="CHEBI:60240"/>
        <label>1</label>
    </ligand>
</feature>
<comment type="similarity">
    <text evidence="1">Belongs to the metallo-dependent hydrolases superfamily. TatD-type hydrolase family.</text>
</comment>
<dbReference type="PANTHER" id="PTHR46124">
    <property type="entry name" value="D-AMINOACYL-TRNA DEACYLASE"/>
    <property type="match status" value="1"/>
</dbReference>
<dbReference type="RefSeq" id="WP_067593852.1">
    <property type="nucleotide sequence ID" value="NZ_LXSL01000028.1"/>
</dbReference>
<evidence type="ECO:0000256" key="4">
    <source>
        <dbReference type="PIRSR" id="PIRSR005902-1"/>
    </source>
</evidence>
<dbReference type="PIRSF" id="PIRSF005902">
    <property type="entry name" value="DNase_TatD"/>
    <property type="match status" value="1"/>
</dbReference>
<evidence type="ECO:0000256" key="2">
    <source>
        <dbReference type="ARBA" id="ARBA00022723"/>
    </source>
</evidence>
<dbReference type="Pfam" id="PF01026">
    <property type="entry name" value="TatD_DNase"/>
    <property type="match status" value="1"/>
</dbReference>